<comment type="caution">
    <text evidence="2">The sequence shown here is derived from an EMBL/GenBank/DDBJ whole genome shotgun (WGS) entry which is preliminary data.</text>
</comment>
<organism evidence="2 3">
    <name type="scientific">Bonamia ostreae</name>
    <dbReference type="NCBI Taxonomy" id="126728"/>
    <lineage>
        <taxon>Eukaryota</taxon>
        <taxon>Sar</taxon>
        <taxon>Rhizaria</taxon>
        <taxon>Endomyxa</taxon>
        <taxon>Ascetosporea</taxon>
        <taxon>Haplosporida</taxon>
        <taxon>Bonamia</taxon>
    </lineage>
</organism>
<evidence type="ECO:0000313" key="3">
    <source>
        <dbReference type="Proteomes" id="UP001439008"/>
    </source>
</evidence>
<proteinExistence type="predicted"/>
<name>A0ABV2AUA9_9EUKA</name>
<feature type="region of interest" description="Disordered" evidence="1">
    <location>
        <begin position="78"/>
        <end position="97"/>
    </location>
</feature>
<protein>
    <submittedName>
        <fullName evidence="2">Uncharacterized protein</fullName>
    </submittedName>
</protein>
<dbReference type="EMBL" id="JBDODL010005290">
    <property type="protein sequence ID" value="MES1923247.1"/>
    <property type="molecule type" value="Genomic_DNA"/>
</dbReference>
<reference evidence="2 3" key="1">
    <citation type="journal article" date="2024" name="BMC Biol.">
        <title>Comparative genomics of Ascetosporea gives new insight into the evolutionary basis for animal parasitism in Rhizaria.</title>
        <authorList>
            <person name="Hiltunen Thoren M."/>
            <person name="Onut-Brannstrom I."/>
            <person name="Alfjorden A."/>
            <person name="Peckova H."/>
            <person name="Swords F."/>
            <person name="Hooper C."/>
            <person name="Holzer A.S."/>
            <person name="Bass D."/>
            <person name="Burki F."/>
        </authorList>
    </citation>
    <scope>NUCLEOTIDE SEQUENCE [LARGE SCALE GENOMIC DNA]</scope>
    <source>
        <strain evidence="2">20-A016</strain>
    </source>
</reference>
<accession>A0ABV2AUA9</accession>
<keyword evidence="3" id="KW-1185">Reference proteome</keyword>
<evidence type="ECO:0000313" key="2">
    <source>
        <dbReference type="EMBL" id="MES1923247.1"/>
    </source>
</evidence>
<dbReference type="Proteomes" id="UP001439008">
    <property type="component" value="Unassembled WGS sequence"/>
</dbReference>
<sequence length="142" mass="16113">MSSAATHMQRLDAVQRRALRLVVTDEDQQPAPVTSLEHRRDVSALVVCHKTQVQRVSHLDPLKLLPRTVQRCTRTAASSDESVEVPRSHSSQHQRTYTARTSRVWNMFTAATPHVQDMSTHQVKLAAHKWRSTQPSPLVLHN</sequence>
<evidence type="ECO:0000256" key="1">
    <source>
        <dbReference type="SAM" id="MobiDB-lite"/>
    </source>
</evidence>
<gene>
    <name evidence="2" type="ORF">MHBO_004792</name>
</gene>
<feature type="compositionally biased region" description="Polar residues" evidence="1">
    <location>
        <begin position="88"/>
        <end position="97"/>
    </location>
</feature>